<dbReference type="PROSITE" id="PS50158">
    <property type="entry name" value="ZF_CCHC"/>
    <property type="match status" value="1"/>
</dbReference>
<dbReference type="GO" id="GO:0008270">
    <property type="term" value="F:zinc ion binding"/>
    <property type="evidence" value="ECO:0007669"/>
    <property type="project" value="UniProtKB-KW"/>
</dbReference>
<dbReference type="Proteomes" id="UP000553632">
    <property type="component" value="Unassembled WGS sequence"/>
</dbReference>
<accession>A0A7J6T475</accession>
<protein>
    <recommendedName>
        <fullName evidence="10">CCHC-type domain-containing protein</fullName>
    </recommendedName>
</protein>
<dbReference type="GO" id="GO:0004190">
    <property type="term" value="F:aspartic-type endopeptidase activity"/>
    <property type="evidence" value="ECO:0007669"/>
    <property type="project" value="InterPro"/>
</dbReference>
<keyword evidence="8" id="KW-1185">Reference proteome</keyword>
<evidence type="ECO:0000313" key="6">
    <source>
        <dbReference type="EMBL" id="KAF4733449.1"/>
    </source>
</evidence>
<feature type="domain" description="Peptidase A2" evidence="5">
    <location>
        <begin position="497"/>
        <end position="534"/>
    </location>
</feature>
<dbReference type="GO" id="GO:0006508">
    <property type="term" value="P:proteolysis"/>
    <property type="evidence" value="ECO:0007669"/>
    <property type="project" value="InterPro"/>
</dbReference>
<dbReference type="InterPro" id="IPR021109">
    <property type="entry name" value="Peptidase_aspartic_dom_sf"/>
</dbReference>
<feature type="non-terminal residue" evidence="7">
    <location>
        <position position="1"/>
    </location>
</feature>
<dbReference type="Proteomes" id="UP000574390">
    <property type="component" value="Unassembled WGS sequence"/>
</dbReference>
<evidence type="ECO:0000313" key="8">
    <source>
        <dbReference type="Proteomes" id="UP000553632"/>
    </source>
</evidence>
<dbReference type="OMA" id="NANKCEA"/>
<comment type="caution">
    <text evidence="7">The sequence shown here is derived from an EMBL/GenBank/DDBJ whole genome shotgun (WGS) entry which is preliminary data.</text>
</comment>
<feature type="non-terminal residue" evidence="7">
    <location>
        <position position="563"/>
    </location>
</feature>
<evidence type="ECO:0000313" key="7">
    <source>
        <dbReference type="EMBL" id="KAF4739542.1"/>
    </source>
</evidence>
<feature type="compositionally biased region" description="Basic and acidic residues" evidence="3">
    <location>
        <begin position="360"/>
        <end position="376"/>
    </location>
</feature>
<feature type="region of interest" description="Disordered" evidence="3">
    <location>
        <begin position="340"/>
        <end position="385"/>
    </location>
</feature>
<feature type="domain" description="CCHC-type" evidence="4">
    <location>
        <begin position="393"/>
        <end position="407"/>
    </location>
</feature>
<dbReference type="InterPro" id="IPR001969">
    <property type="entry name" value="Aspartic_peptidase_AS"/>
</dbReference>
<reference evidence="8 9" key="1">
    <citation type="submission" date="2020-04" db="EMBL/GenBank/DDBJ databases">
        <title>Perkinsus olseni comparative genomics.</title>
        <authorList>
            <person name="Bogema D.R."/>
        </authorList>
    </citation>
    <scope>NUCLEOTIDE SEQUENCE [LARGE SCALE GENOMIC DNA]</scope>
    <source>
        <strain evidence="7">ATCC PRA-205</strain>
        <strain evidence="6 8">ATCC PRA-207</strain>
    </source>
</reference>
<dbReference type="GO" id="GO:0003676">
    <property type="term" value="F:nucleic acid binding"/>
    <property type="evidence" value="ECO:0007669"/>
    <property type="project" value="InterPro"/>
</dbReference>
<dbReference type="PROSITE" id="PS50175">
    <property type="entry name" value="ASP_PROT_RETROV"/>
    <property type="match status" value="1"/>
</dbReference>
<evidence type="ECO:0000313" key="9">
    <source>
        <dbReference type="Proteomes" id="UP000574390"/>
    </source>
</evidence>
<evidence type="ECO:0000256" key="1">
    <source>
        <dbReference type="ARBA" id="ARBA00022801"/>
    </source>
</evidence>
<dbReference type="InterPro" id="IPR001878">
    <property type="entry name" value="Znf_CCHC"/>
</dbReference>
<keyword evidence="2" id="KW-0863">Zinc-finger</keyword>
<keyword evidence="2" id="KW-0862">Zinc</keyword>
<evidence type="ECO:0000259" key="4">
    <source>
        <dbReference type="PROSITE" id="PS50158"/>
    </source>
</evidence>
<feature type="compositionally biased region" description="Low complexity" evidence="3">
    <location>
        <begin position="342"/>
        <end position="351"/>
    </location>
</feature>
<dbReference type="EMBL" id="JABANO010017470">
    <property type="protein sequence ID" value="KAF4733449.1"/>
    <property type="molecule type" value="Genomic_DNA"/>
</dbReference>
<evidence type="ECO:0000256" key="2">
    <source>
        <dbReference type="PROSITE-ProRule" id="PRU00047"/>
    </source>
</evidence>
<evidence type="ECO:0000259" key="5">
    <source>
        <dbReference type="PROSITE" id="PS50175"/>
    </source>
</evidence>
<evidence type="ECO:0000256" key="3">
    <source>
        <dbReference type="SAM" id="MobiDB-lite"/>
    </source>
</evidence>
<gene>
    <name evidence="7" type="ORF">FOZ62_004389</name>
    <name evidence="6" type="ORF">FOZ63_004870</name>
</gene>
<evidence type="ECO:0008006" key="10">
    <source>
        <dbReference type="Google" id="ProtNLM"/>
    </source>
</evidence>
<name>A0A7J6T475_PEROL</name>
<keyword evidence="1" id="KW-0378">Hydrolase</keyword>
<organism evidence="7 9">
    <name type="scientific">Perkinsus olseni</name>
    <name type="common">Perkinsus atlanticus</name>
    <dbReference type="NCBI Taxonomy" id="32597"/>
    <lineage>
        <taxon>Eukaryota</taxon>
        <taxon>Sar</taxon>
        <taxon>Alveolata</taxon>
        <taxon>Perkinsozoa</taxon>
        <taxon>Perkinsea</taxon>
        <taxon>Perkinsida</taxon>
        <taxon>Perkinsidae</taxon>
        <taxon>Perkinsus</taxon>
    </lineage>
</organism>
<dbReference type="AlphaFoldDB" id="A0A7J6T475"/>
<dbReference type="SMART" id="SM00343">
    <property type="entry name" value="ZnF_C2HC"/>
    <property type="match status" value="2"/>
</dbReference>
<dbReference type="SUPFAM" id="SSF50630">
    <property type="entry name" value="Acid proteases"/>
    <property type="match status" value="1"/>
</dbReference>
<dbReference type="InterPro" id="IPR001995">
    <property type="entry name" value="Peptidase_A2_cat"/>
</dbReference>
<dbReference type="PROSITE" id="PS00141">
    <property type="entry name" value="ASP_PROTEASE"/>
    <property type="match status" value="1"/>
</dbReference>
<keyword evidence="2" id="KW-0479">Metal-binding</keyword>
<sequence>NNTIIRLFDECPPICFNLDGLESFFESIEAATSPAKHSTALNALIAAIMSNLGAIEKEESKGTIASRTKQCFGWALFAVESLAPGFDAQLELTILLAVRLLQRRAGISRLPVELALPSARDLQFEYMRVRGGSVPSVGSGGSVSDSNDSRAIKLAYELPPPVEFKPDDVTFPYHLWRKDMKLQLAAMRLSGLTALHYVLRSVCDSVRRELWGIIQSPECFSASAPIVLEKVFSTLDTRFGQSWSVPDALRRWQSFSHEKSQSVSAFLATFDKEKSFYESATNRTLEEVDLVARLLDAADPTLALKLQESHGSRFRSLSLEEIKSDLIFFEGLAKKAACVGPSPSTSANSSDSNRHSSGRKQSEKVSSKKDGSKQKNSEQSTDSSAKKVIPRGRCYRCFNAGHNANKCEAGAIAEYSSRCHNCGNYHSTDACSLNVDDLICGYCAAKGHRSSVCTAPRTGKDQPQNVHVVDASTKPPISTSVAFSPCTVDFFLAGKKLSCLVDTGADVSLIDSALVSELTDVRRFPVGTVMLSGIATSGIEASEEVLIPVSDSSGQSIVLPFLS</sequence>
<proteinExistence type="predicted"/>
<dbReference type="EMBL" id="JABANM010010326">
    <property type="protein sequence ID" value="KAF4739542.1"/>
    <property type="molecule type" value="Genomic_DNA"/>
</dbReference>